<proteinExistence type="predicted"/>
<evidence type="ECO:0000313" key="2">
    <source>
        <dbReference type="Proteomes" id="UP000034723"/>
    </source>
</evidence>
<dbReference type="GeneID" id="25419486"/>
<gene>
    <name evidence="1" type="ORF">GAH_00398</name>
</gene>
<evidence type="ECO:0000313" key="1">
    <source>
        <dbReference type="EMBL" id="AKG92250.1"/>
    </source>
</evidence>
<accession>A0A0F7IJ54</accession>
<dbReference type="Proteomes" id="UP000034723">
    <property type="component" value="Chromosome"/>
</dbReference>
<dbReference type="AlphaFoldDB" id="A0A0F7IJ54"/>
<dbReference type="InParanoid" id="A0A0F7IJ54"/>
<organism evidence="1 2">
    <name type="scientific">Geoglobus ahangari</name>
    <dbReference type="NCBI Taxonomy" id="113653"/>
    <lineage>
        <taxon>Archaea</taxon>
        <taxon>Methanobacteriati</taxon>
        <taxon>Methanobacteriota</taxon>
        <taxon>Archaeoglobi</taxon>
        <taxon>Archaeoglobales</taxon>
        <taxon>Archaeoglobaceae</taxon>
        <taxon>Geoglobus</taxon>
    </lineage>
</organism>
<reference evidence="1 2" key="1">
    <citation type="submission" date="2015-04" db="EMBL/GenBank/DDBJ databases">
        <title>The complete genome sequence of the hyperthermophilic, obligate iron-reducing archaeon Geoglobus ahangari strain 234T.</title>
        <authorList>
            <person name="Manzella M.P."/>
            <person name="Holmes D.E."/>
            <person name="Rocheleau J.M."/>
            <person name="Chung A."/>
            <person name="Reguera G."/>
            <person name="Kashefi K."/>
        </authorList>
    </citation>
    <scope>NUCLEOTIDE SEQUENCE [LARGE SCALE GENOMIC DNA]</scope>
    <source>
        <strain evidence="1 2">234</strain>
    </source>
</reference>
<sequence length="175" mass="20347">MSRRILSVPHHMFEVEGRVFWVDAHFPPYLSEKFRVSALIRAEVGERPEGEVLSVAISPQELLELFRSLRKSVEEDLRSVRSERAKKMGRWSLARILLIPRGHSRKIAEDEVLAKRERELRMSLEILKKVSKSGHLGKTGYLNLTVEEQRPADPVYSELLEVDEGFKKRFLELIQ</sequence>
<dbReference type="RefSeq" id="WP_052747720.1">
    <property type="nucleotide sequence ID" value="NZ_CP011267.1"/>
</dbReference>
<dbReference type="KEGG" id="gah:GAH_00398"/>
<protein>
    <submittedName>
        <fullName evidence="1">Uncharacterized protein</fullName>
    </submittedName>
</protein>
<dbReference type="HOGENOM" id="CLU_1451468_0_0_2"/>
<dbReference type="OrthoDB" id="86024at2157"/>
<keyword evidence="2" id="KW-1185">Reference proteome</keyword>
<name>A0A0F7IJ54_9EURY</name>
<dbReference type="EMBL" id="CP011267">
    <property type="protein sequence ID" value="AKG92250.1"/>
    <property type="molecule type" value="Genomic_DNA"/>
</dbReference>